<feature type="region of interest" description="Disordered" evidence="1">
    <location>
        <begin position="151"/>
        <end position="170"/>
    </location>
</feature>
<organism evidence="3 4">
    <name type="scientific">Thermobifida alba</name>
    <name type="common">Thermomonospora alba</name>
    <dbReference type="NCBI Taxonomy" id="53522"/>
    <lineage>
        <taxon>Bacteria</taxon>
        <taxon>Bacillati</taxon>
        <taxon>Actinomycetota</taxon>
        <taxon>Actinomycetes</taxon>
        <taxon>Streptosporangiales</taxon>
        <taxon>Nocardiopsidaceae</taxon>
        <taxon>Thermobifida</taxon>
    </lineage>
</organism>
<protein>
    <submittedName>
        <fullName evidence="3">Uncharacterized protein</fullName>
    </submittedName>
</protein>
<dbReference type="Proteomes" id="UP000832041">
    <property type="component" value="Chromosome"/>
</dbReference>
<evidence type="ECO:0000313" key="3">
    <source>
        <dbReference type="EMBL" id="UPT20549.1"/>
    </source>
</evidence>
<keyword evidence="2" id="KW-0812">Transmembrane</keyword>
<keyword evidence="2" id="KW-0472">Membrane</keyword>
<gene>
    <name evidence="3" type="ORF">FOF52_05820</name>
</gene>
<evidence type="ECO:0000256" key="1">
    <source>
        <dbReference type="SAM" id="MobiDB-lite"/>
    </source>
</evidence>
<feature type="transmembrane region" description="Helical" evidence="2">
    <location>
        <begin position="69"/>
        <end position="87"/>
    </location>
</feature>
<proteinExistence type="predicted"/>
<sequence length="170" mass="18082">MRHFFGFVFGLLLGPALLLASGWVAPRAAALSESSRGFLGAGELLTLAVLAALALLVALILVPPKLTPLIPGMAGLLLAGLTVVHLLRPAWADRVPDTVGLPVLGSVRIPGWEGTLVLMETGLLLPLALALLVPLFFPSRWRSYRPRGAHALDSEGESSFSELMEEDEED</sequence>
<evidence type="ECO:0000313" key="4">
    <source>
        <dbReference type="Proteomes" id="UP000832041"/>
    </source>
</evidence>
<name>A0ABY4KZA2_THEAE</name>
<evidence type="ECO:0000256" key="2">
    <source>
        <dbReference type="SAM" id="Phobius"/>
    </source>
</evidence>
<dbReference type="EMBL" id="CP051627">
    <property type="protein sequence ID" value="UPT20549.1"/>
    <property type="molecule type" value="Genomic_DNA"/>
</dbReference>
<keyword evidence="2" id="KW-1133">Transmembrane helix</keyword>
<dbReference type="RefSeq" id="WP_248592813.1">
    <property type="nucleotide sequence ID" value="NZ_BAABEB010000012.1"/>
</dbReference>
<keyword evidence="4" id="KW-1185">Reference proteome</keyword>
<accession>A0ABY4KZA2</accession>
<feature type="transmembrane region" description="Helical" evidence="2">
    <location>
        <begin position="44"/>
        <end position="62"/>
    </location>
</feature>
<feature type="transmembrane region" description="Helical" evidence="2">
    <location>
        <begin position="116"/>
        <end position="137"/>
    </location>
</feature>
<reference evidence="3 4" key="1">
    <citation type="submission" date="2020-04" db="EMBL/GenBank/DDBJ databases">
        <title>Thermobifida alba genome sequencing and assembly.</title>
        <authorList>
            <person name="Luzics S."/>
            <person name="Horvath B."/>
            <person name="Nagy I."/>
            <person name="Toth A."/>
            <person name="Nagy I."/>
            <person name="Kukolya J."/>
        </authorList>
    </citation>
    <scope>NUCLEOTIDE SEQUENCE [LARGE SCALE GENOMIC DNA]</scope>
    <source>
        <strain evidence="3 4">DSM 43795</strain>
    </source>
</reference>